<comment type="catalytic activity">
    <reaction evidence="8">
        <text>Couples ATP hydrolysis with the unwinding of duplex DNA by translocating in the 3'-5' direction.</text>
        <dbReference type="EC" id="5.6.2.4"/>
    </reaction>
</comment>
<dbReference type="SUPFAM" id="SSF52540">
    <property type="entry name" value="P-loop containing nucleoside triphosphate hydrolases"/>
    <property type="match status" value="1"/>
</dbReference>
<evidence type="ECO:0000256" key="5">
    <source>
        <dbReference type="ARBA" id="ARBA00022840"/>
    </source>
</evidence>
<reference evidence="14 15" key="1">
    <citation type="journal article" date="2016" name="Nat. Commun.">
        <title>Thousands of microbial genomes shed light on interconnected biogeochemical processes in an aquifer system.</title>
        <authorList>
            <person name="Anantharaman K."/>
            <person name="Brown C.T."/>
            <person name="Hug L.A."/>
            <person name="Sharon I."/>
            <person name="Castelle C.J."/>
            <person name="Probst A.J."/>
            <person name="Thomas B.C."/>
            <person name="Singh A."/>
            <person name="Wilkins M.J."/>
            <person name="Karaoz U."/>
            <person name="Brodie E.L."/>
            <person name="Williams K.H."/>
            <person name="Hubbard S.S."/>
            <person name="Banfield J.F."/>
        </authorList>
    </citation>
    <scope>NUCLEOTIDE SEQUENCE [LARGE SCALE GENOMIC DNA]</scope>
</reference>
<dbReference type="GO" id="GO:0033202">
    <property type="term" value="C:DNA helicase complex"/>
    <property type="evidence" value="ECO:0007669"/>
    <property type="project" value="TreeGrafter"/>
</dbReference>
<dbReference type="PROSITE" id="PS51217">
    <property type="entry name" value="UVRD_HELICASE_CTER"/>
    <property type="match status" value="1"/>
</dbReference>
<evidence type="ECO:0000259" key="12">
    <source>
        <dbReference type="PROSITE" id="PS51198"/>
    </source>
</evidence>
<keyword evidence="6" id="KW-0238">DNA-binding</keyword>
<evidence type="ECO:0000256" key="10">
    <source>
        <dbReference type="ARBA" id="ARBA00048988"/>
    </source>
</evidence>
<evidence type="ECO:0000256" key="1">
    <source>
        <dbReference type="ARBA" id="ARBA00009922"/>
    </source>
</evidence>
<protein>
    <recommendedName>
        <fullName evidence="9">DNA 3'-5' helicase</fullName>
        <ecNumber evidence="9">5.6.2.4</ecNumber>
    </recommendedName>
</protein>
<evidence type="ECO:0000256" key="2">
    <source>
        <dbReference type="ARBA" id="ARBA00022741"/>
    </source>
</evidence>
<dbReference type="InterPro" id="IPR014017">
    <property type="entry name" value="DNA_helicase_UvrD-like_C"/>
</dbReference>
<evidence type="ECO:0000256" key="7">
    <source>
        <dbReference type="ARBA" id="ARBA00023235"/>
    </source>
</evidence>
<sequence length="629" mass="72481">MPDILDGLNPQQKEAVIYTGSPLLILAGAGSGKTRVLTHRAAYFVQQKIAKTSEILLLTFTNKAADEMKIRMTKLLTDVHDLESDHLFAGTFHSFCCRVLRRHGSYIGIPHNFVIYDTDDQENTISLILKDIGSTPKEFKPSSLLYFIESAKNNFLSPDESKKQSSGFWAESAAKIYKIYQKKLTEFQALDFNDLIFKTIELFYQCPEILDLYQNQYRFVLVDEYQDTNQTQYLLTKLLGGKHHQVTAVGDASQAIYGWRGADYRNLQSFVNDFKDSKVINLEQNYRSTQVILDAANSVISKNNSHPILKLFTLKKSTDKIKLFEAESEISEADYLAEKINFLVSTLHLPYRQIAVLYRMNAQSRVIEEAFLKNGIPYVLIGGLRFYERAEVKDILAMVRYAVNHQDQVSYGRLAKVFGKRRLGSFENQLKNLDLKDLSSLQILESLVVNSGYLDRFDPKDEDDQHRIENIKELKSVAASFPNINDFLENIALVQQEYSEQEKHKKKESRDGVRLMTLHSSKGLEFEAVFIVGFEEGILPHSRSMVDDSDIEEERRLAYVGITRAKDYLYLSYATRRLYFGKSSLNEPSRFLLDIPKSLTEFEEPSNIIRDYRRRHDNDNDLTYDPDIY</sequence>
<dbReference type="Gene3D" id="3.40.50.300">
    <property type="entry name" value="P-loop containing nucleotide triphosphate hydrolases"/>
    <property type="match status" value="3"/>
</dbReference>
<comment type="similarity">
    <text evidence="1">Belongs to the helicase family. UvrD subfamily.</text>
</comment>
<dbReference type="GO" id="GO:0003677">
    <property type="term" value="F:DNA binding"/>
    <property type="evidence" value="ECO:0007669"/>
    <property type="project" value="UniProtKB-KW"/>
</dbReference>
<dbReference type="InterPro" id="IPR000212">
    <property type="entry name" value="DNA_helicase_UvrD/REP"/>
</dbReference>
<dbReference type="PANTHER" id="PTHR11070">
    <property type="entry name" value="UVRD / RECB / PCRA DNA HELICASE FAMILY MEMBER"/>
    <property type="match status" value="1"/>
</dbReference>
<keyword evidence="4 11" id="KW-0347">Helicase</keyword>
<feature type="domain" description="UvrD-like helicase ATP-binding" evidence="12">
    <location>
        <begin position="6"/>
        <end position="289"/>
    </location>
</feature>
<evidence type="ECO:0000313" key="15">
    <source>
        <dbReference type="Proteomes" id="UP000185874"/>
    </source>
</evidence>
<keyword evidence="3 11" id="KW-0378">Hydrolase</keyword>
<organism evidence="14 15">
    <name type="scientific">Candidatus Shapirobacteria bacterium RBG_13_44_7</name>
    <dbReference type="NCBI Taxonomy" id="1802149"/>
    <lineage>
        <taxon>Bacteria</taxon>
        <taxon>Candidatus Shapironibacteriota</taxon>
    </lineage>
</organism>
<evidence type="ECO:0000256" key="3">
    <source>
        <dbReference type="ARBA" id="ARBA00022801"/>
    </source>
</evidence>
<evidence type="ECO:0000256" key="8">
    <source>
        <dbReference type="ARBA" id="ARBA00034617"/>
    </source>
</evidence>
<comment type="catalytic activity">
    <reaction evidence="10">
        <text>ATP + H2O = ADP + phosphate + H(+)</text>
        <dbReference type="Rhea" id="RHEA:13065"/>
        <dbReference type="ChEBI" id="CHEBI:15377"/>
        <dbReference type="ChEBI" id="CHEBI:15378"/>
        <dbReference type="ChEBI" id="CHEBI:30616"/>
        <dbReference type="ChEBI" id="CHEBI:43474"/>
        <dbReference type="ChEBI" id="CHEBI:456216"/>
        <dbReference type="EC" id="5.6.2.4"/>
    </reaction>
</comment>
<evidence type="ECO:0000256" key="9">
    <source>
        <dbReference type="ARBA" id="ARBA00034808"/>
    </source>
</evidence>
<dbReference type="GO" id="GO:0005524">
    <property type="term" value="F:ATP binding"/>
    <property type="evidence" value="ECO:0007669"/>
    <property type="project" value="UniProtKB-UniRule"/>
</dbReference>
<dbReference type="EC" id="5.6.2.4" evidence="9"/>
<evidence type="ECO:0000256" key="6">
    <source>
        <dbReference type="ARBA" id="ARBA00023125"/>
    </source>
</evidence>
<dbReference type="Pfam" id="PF00580">
    <property type="entry name" value="UvrD-helicase"/>
    <property type="match status" value="1"/>
</dbReference>
<dbReference type="EMBL" id="MGDJ01000017">
    <property type="protein sequence ID" value="OGL53250.1"/>
    <property type="molecule type" value="Genomic_DNA"/>
</dbReference>
<keyword evidence="2 11" id="KW-0547">Nucleotide-binding</keyword>
<dbReference type="GO" id="GO:0043138">
    <property type="term" value="F:3'-5' DNA helicase activity"/>
    <property type="evidence" value="ECO:0007669"/>
    <property type="project" value="UniProtKB-EC"/>
</dbReference>
<dbReference type="Proteomes" id="UP000185874">
    <property type="component" value="Unassembled WGS sequence"/>
</dbReference>
<evidence type="ECO:0000256" key="4">
    <source>
        <dbReference type="ARBA" id="ARBA00022806"/>
    </source>
</evidence>
<feature type="binding site" evidence="11">
    <location>
        <begin position="27"/>
        <end position="34"/>
    </location>
    <ligand>
        <name>ATP</name>
        <dbReference type="ChEBI" id="CHEBI:30616"/>
    </ligand>
</feature>
<evidence type="ECO:0000313" key="14">
    <source>
        <dbReference type="EMBL" id="OGL53250.1"/>
    </source>
</evidence>
<evidence type="ECO:0000256" key="11">
    <source>
        <dbReference type="PROSITE-ProRule" id="PRU00560"/>
    </source>
</evidence>
<dbReference type="InterPro" id="IPR013986">
    <property type="entry name" value="DExx_box_DNA_helicase_dom_sf"/>
</dbReference>
<gene>
    <name evidence="14" type="ORF">A3K55_02050</name>
</gene>
<dbReference type="Pfam" id="PF13361">
    <property type="entry name" value="UvrD_C"/>
    <property type="match status" value="2"/>
</dbReference>
<dbReference type="GO" id="GO:0016887">
    <property type="term" value="F:ATP hydrolysis activity"/>
    <property type="evidence" value="ECO:0007669"/>
    <property type="project" value="RHEA"/>
</dbReference>
<evidence type="ECO:0000259" key="13">
    <source>
        <dbReference type="PROSITE" id="PS51217"/>
    </source>
</evidence>
<dbReference type="InterPro" id="IPR027417">
    <property type="entry name" value="P-loop_NTPase"/>
</dbReference>
<accession>A0A1F7SHH5</accession>
<keyword evidence="7" id="KW-0413">Isomerase</keyword>
<feature type="domain" description="UvrD-like helicase C-terminal" evidence="13">
    <location>
        <begin position="290"/>
        <end position="523"/>
    </location>
</feature>
<dbReference type="GO" id="GO:0000725">
    <property type="term" value="P:recombinational repair"/>
    <property type="evidence" value="ECO:0007669"/>
    <property type="project" value="TreeGrafter"/>
</dbReference>
<dbReference type="CDD" id="cd18807">
    <property type="entry name" value="SF1_C_UvrD"/>
    <property type="match status" value="1"/>
</dbReference>
<dbReference type="Gene3D" id="1.10.486.10">
    <property type="entry name" value="PCRA, domain 4"/>
    <property type="match status" value="2"/>
</dbReference>
<dbReference type="AlphaFoldDB" id="A0A1F7SHH5"/>
<proteinExistence type="inferred from homology"/>
<dbReference type="InterPro" id="IPR014016">
    <property type="entry name" value="UvrD-like_ATP-bd"/>
</dbReference>
<dbReference type="PROSITE" id="PS51198">
    <property type="entry name" value="UVRD_HELICASE_ATP_BIND"/>
    <property type="match status" value="1"/>
</dbReference>
<keyword evidence="5 11" id="KW-0067">ATP-binding</keyword>
<dbReference type="GO" id="GO:0005829">
    <property type="term" value="C:cytosol"/>
    <property type="evidence" value="ECO:0007669"/>
    <property type="project" value="TreeGrafter"/>
</dbReference>
<name>A0A1F7SHH5_9BACT</name>
<dbReference type="Gene3D" id="1.10.10.160">
    <property type="match status" value="1"/>
</dbReference>
<comment type="caution">
    <text evidence="14">The sequence shown here is derived from an EMBL/GenBank/DDBJ whole genome shotgun (WGS) entry which is preliminary data.</text>
</comment>
<dbReference type="CDD" id="cd17932">
    <property type="entry name" value="DEXQc_UvrD"/>
    <property type="match status" value="1"/>
</dbReference>
<dbReference type="PANTHER" id="PTHR11070:SF2">
    <property type="entry name" value="ATP-DEPENDENT DNA HELICASE SRS2"/>
    <property type="match status" value="1"/>
</dbReference>